<name>A0ABU0F2N6_9PSEU</name>
<evidence type="ECO:0000256" key="1">
    <source>
        <dbReference type="SAM" id="MobiDB-lite"/>
    </source>
</evidence>
<dbReference type="PROSITE" id="PS51257">
    <property type="entry name" value="PROKAR_LIPOPROTEIN"/>
    <property type="match status" value="1"/>
</dbReference>
<proteinExistence type="predicted"/>
<accession>A0ABU0F2N6</accession>
<gene>
    <name evidence="2" type="ORF">FB470_005757</name>
</gene>
<reference evidence="2 3" key="1">
    <citation type="submission" date="2023-07" db="EMBL/GenBank/DDBJ databases">
        <title>Sequencing the genomes of 1000 actinobacteria strains.</title>
        <authorList>
            <person name="Klenk H.-P."/>
        </authorList>
    </citation>
    <scope>NUCLEOTIDE SEQUENCE [LARGE SCALE GENOMIC DNA]</scope>
    <source>
        <strain evidence="2 3">DSM 45805</strain>
    </source>
</reference>
<dbReference type="EMBL" id="JAUSUT010000001">
    <property type="protein sequence ID" value="MDQ0381763.1"/>
    <property type="molecule type" value="Genomic_DNA"/>
</dbReference>
<evidence type="ECO:0008006" key="4">
    <source>
        <dbReference type="Google" id="ProtNLM"/>
    </source>
</evidence>
<comment type="caution">
    <text evidence="2">The sequence shown here is derived from an EMBL/GenBank/DDBJ whole genome shotgun (WGS) entry which is preliminary data.</text>
</comment>
<evidence type="ECO:0000313" key="3">
    <source>
        <dbReference type="Proteomes" id="UP001229651"/>
    </source>
</evidence>
<feature type="region of interest" description="Disordered" evidence="1">
    <location>
        <begin position="31"/>
        <end position="56"/>
    </location>
</feature>
<sequence length="205" mass="20345">MRHGGMVVLAAVVLTGLTGCADRPNDLETYYDKPAGGASPAQSAPATSSSAEVHQAAANGPVNHVADDVSAAVLTKSDLASEGVREAAARAANGSCFDAVPAGDPRGSTWLYTSGSSLTQQVTGYLDRTAAQVLAAVDCDGQPLTVARPAGAEAARAWCDGSTCTVLLAGGHVLSGLQVTASTATRAADALKGLAVLAAGKLPQS</sequence>
<evidence type="ECO:0000313" key="2">
    <source>
        <dbReference type="EMBL" id="MDQ0381763.1"/>
    </source>
</evidence>
<keyword evidence="3" id="KW-1185">Reference proteome</keyword>
<organism evidence="2 3">
    <name type="scientific">Amycolatopsis thermophila</name>
    <dbReference type="NCBI Taxonomy" id="206084"/>
    <lineage>
        <taxon>Bacteria</taxon>
        <taxon>Bacillati</taxon>
        <taxon>Actinomycetota</taxon>
        <taxon>Actinomycetes</taxon>
        <taxon>Pseudonocardiales</taxon>
        <taxon>Pseudonocardiaceae</taxon>
        <taxon>Amycolatopsis</taxon>
    </lineage>
</organism>
<dbReference type="Proteomes" id="UP001229651">
    <property type="component" value="Unassembled WGS sequence"/>
</dbReference>
<protein>
    <recommendedName>
        <fullName evidence="4">PknH-like extracellular domain-containing protein</fullName>
    </recommendedName>
</protein>
<feature type="compositionally biased region" description="Low complexity" evidence="1">
    <location>
        <begin position="34"/>
        <end position="51"/>
    </location>
</feature>
<dbReference type="RefSeq" id="WP_306996519.1">
    <property type="nucleotide sequence ID" value="NZ_JAUSUT010000001.1"/>
</dbReference>